<protein>
    <submittedName>
        <fullName evidence="1">Uncharacterized protein</fullName>
    </submittedName>
</protein>
<organism evidence="1 2">
    <name type="scientific">Corynebacterium glaucum</name>
    <dbReference type="NCBI Taxonomy" id="187491"/>
    <lineage>
        <taxon>Bacteria</taxon>
        <taxon>Bacillati</taxon>
        <taxon>Actinomycetota</taxon>
        <taxon>Actinomycetes</taxon>
        <taxon>Mycobacteriales</taxon>
        <taxon>Corynebacteriaceae</taxon>
        <taxon>Corynebacterium</taxon>
    </lineage>
</organism>
<dbReference type="EMBL" id="CP019688">
    <property type="protein sequence ID" value="AQQ14345.1"/>
    <property type="molecule type" value="Genomic_DNA"/>
</dbReference>
<dbReference type="RefSeq" id="WP_095659202.1">
    <property type="nucleotide sequence ID" value="NZ_CP019688.1"/>
</dbReference>
<keyword evidence="2" id="KW-1185">Reference proteome</keyword>
<evidence type="ECO:0000313" key="1">
    <source>
        <dbReference type="EMBL" id="AQQ14345.1"/>
    </source>
</evidence>
<dbReference type="Proteomes" id="UP000217209">
    <property type="component" value="Chromosome"/>
</dbReference>
<reference evidence="1 2" key="1">
    <citation type="submission" date="2016-12" db="EMBL/GenBank/DDBJ databases">
        <authorList>
            <person name="Song W.-J."/>
            <person name="Kurnit D.M."/>
        </authorList>
    </citation>
    <scope>NUCLEOTIDE SEQUENCE [LARGE SCALE GENOMIC DNA]</scope>
    <source>
        <strain evidence="1 2">DSM 30827</strain>
    </source>
</reference>
<sequence>MANPRTIRLKFDAAAKSIEHEIVACIRPDIAGDFSVHTDLAAAVNAQATEDEKQQIVDKLLPRVNRSAEDVRIDHHREFLRKLGVTDFGGR</sequence>
<gene>
    <name evidence="1" type="ORF">CGLAU_01790</name>
</gene>
<evidence type="ECO:0000313" key="2">
    <source>
        <dbReference type="Proteomes" id="UP000217209"/>
    </source>
</evidence>
<dbReference type="AlphaFoldDB" id="A0A1Q2HU19"/>
<name>A0A1Q2HU19_9CORY</name>
<accession>A0A1Q2HU19</accession>
<proteinExistence type="predicted"/>
<dbReference type="KEGG" id="cgv:CGLAU_01790"/>